<feature type="compositionally biased region" description="Low complexity" evidence="1">
    <location>
        <begin position="366"/>
        <end position="383"/>
    </location>
</feature>
<evidence type="ECO:0000313" key="4">
    <source>
        <dbReference type="Proteomes" id="UP000813824"/>
    </source>
</evidence>
<keyword evidence="4" id="KW-1185">Reference proteome</keyword>
<proteinExistence type="predicted"/>
<dbReference type="Proteomes" id="UP000813824">
    <property type="component" value="Unassembled WGS sequence"/>
</dbReference>
<feature type="region of interest" description="Disordered" evidence="1">
    <location>
        <begin position="252"/>
        <end position="701"/>
    </location>
</feature>
<keyword evidence="2" id="KW-1133">Transmembrane helix</keyword>
<feature type="compositionally biased region" description="Low complexity" evidence="1">
    <location>
        <begin position="193"/>
        <end position="203"/>
    </location>
</feature>
<feature type="compositionally biased region" description="Polar residues" evidence="1">
    <location>
        <begin position="173"/>
        <end position="185"/>
    </location>
</feature>
<feature type="compositionally biased region" description="Polar residues" evidence="1">
    <location>
        <begin position="457"/>
        <end position="474"/>
    </location>
</feature>
<feature type="compositionally biased region" description="Basic and acidic residues" evidence="1">
    <location>
        <begin position="640"/>
        <end position="667"/>
    </location>
</feature>
<keyword evidence="2" id="KW-0472">Membrane</keyword>
<feature type="compositionally biased region" description="Basic residues" evidence="1">
    <location>
        <begin position="99"/>
        <end position="109"/>
    </location>
</feature>
<reference evidence="3" key="1">
    <citation type="journal article" date="2021" name="New Phytol.">
        <title>Evolutionary innovations through gain and loss of genes in the ectomycorrhizal Boletales.</title>
        <authorList>
            <person name="Wu G."/>
            <person name="Miyauchi S."/>
            <person name="Morin E."/>
            <person name="Kuo A."/>
            <person name="Drula E."/>
            <person name="Varga T."/>
            <person name="Kohler A."/>
            <person name="Feng B."/>
            <person name="Cao Y."/>
            <person name="Lipzen A."/>
            <person name="Daum C."/>
            <person name="Hundley H."/>
            <person name="Pangilinan J."/>
            <person name="Johnson J."/>
            <person name="Barry K."/>
            <person name="LaButti K."/>
            <person name="Ng V."/>
            <person name="Ahrendt S."/>
            <person name="Min B."/>
            <person name="Choi I.G."/>
            <person name="Park H."/>
            <person name="Plett J.M."/>
            <person name="Magnuson J."/>
            <person name="Spatafora J.W."/>
            <person name="Nagy L.G."/>
            <person name="Henrissat B."/>
            <person name="Grigoriev I.V."/>
            <person name="Yang Z.L."/>
            <person name="Xu J."/>
            <person name="Martin F.M."/>
        </authorList>
    </citation>
    <scope>NUCLEOTIDE SEQUENCE</scope>
    <source>
        <strain evidence="3">KKN 215</strain>
    </source>
</reference>
<protein>
    <submittedName>
        <fullName evidence="3">Uncharacterized protein</fullName>
    </submittedName>
</protein>
<feature type="compositionally biased region" description="Polar residues" evidence="1">
    <location>
        <begin position="1"/>
        <end position="26"/>
    </location>
</feature>
<keyword evidence="2" id="KW-0812">Transmembrane</keyword>
<dbReference type="AlphaFoldDB" id="A0A8K0XLF9"/>
<feature type="compositionally biased region" description="Basic and acidic residues" evidence="1">
    <location>
        <begin position="437"/>
        <end position="454"/>
    </location>
</feature>
<feature type="compositionally biased region" description="Polar residues" evidence="1">
    <location>
        <begin position="252"/>
        <end position="263"/>
    </location>
</feature>
<feature type="compositionally biased region" description="Polar residues" evidence="1">
    <location>
        <begin position="613"/>
        <end position="626"/>
    </location>
</feature>
<dbReference type="EMBL" id="JAEVFJ010000040">
    <property type="protein sequence ID" value="KAH8087869.1"/>
    <property type="molecule type" value="Genomic_DNA"/>
</dbReference>
<comment type="caution">
    <text evidence="3">The sequence shown here is derived from an EMBL/GenBank/DDBJ whole genome shotgun (WGS) entry which is preliminary data.</text>
</comment>
<feature type="transmembrane region" description="Helical" evidence="2">
    <location>
        <begin position="39"/>
        <end position="61"/>
    </location>
</feature>
<gene>
    <name evidence="3" type="ORF">BXZ70DRAFT_910152</name>
</gene>
<feature type="region of interest" description="Disordered" evidence="1">
    <location>
        <begin position="136"/>
        <end position="216"/>
    </location>
</feature>
<name>A0A8K0XLF9_9AGAR</name>
<feature type="compositionally biased region" description="Low complexity" evidence="1">
    <location>
        <begin position="307"/>
        <end position="325"/>
    </location>
</feature>
<feature type="region of interest" description="Disordered" evidence="1">
    <location>
        <begin position="1"/>
        <end position="33"/>
    </location>
</feature>
<accession>A0A8K0XLF9</accession>
<evidence type="ECO:0000256" key="1">
    <source>
        <dbReference type="SAM" id="MobiDB-lite"/>
    </source>
</evidence>
<feature type="compositionally biased region" description="Low complexity" evidence="1">
    <location>
        <begin position="393"/>
        <end position="410"/>
    </location>
</feature>
<feature type="compositionally biased region" description="Polar residues" evidence="1">
    <location>
        <begin position="340"/>
        <end position="349"/>
    </location>
</feature>
<feature type="compositionally biased region" description="Polar residues" evidence="1">
    <location>
        <begin position="533"/>
        <end position="560"/>
    </location>
</feature>
<organism evidence="3 4">
    <name type="scientific">Cristinia sonorae</name>
    <dbReference type="NCBI Taxonomy" id="1940300"/>
    <lineage>
        <taxon>Eukaryota</taxon>
        <taxon>Fungi</taxon>
        <taxon>Dikarya</taxon>
        <taxon>Basidiomycota</taxon>
        <taxon>Agaricomycotina</taxon>
        <taxon>Agaricomycetes</taxon>
        <taxon>Agaricomycetidae</taxon>
        <taxon>Agaricales</taxon>
        <taxon>Pleurotineae</taxon>
        <taxon>Stephanosporaceae</taxon>
        <taxon>Cristinia</taxon>
    </lineage>
</organism>
<sequence>MAIPASCTSNCPNTSQPSDSNTSKGNDNGDRNGPPSLPVILGVLGGMSLIALVVFVIVPLVRRRKARKGYFPGDVESNHSVWSSIRFKRDSHVPFPGLSKHKPPVRHQYKTPGPDALLPLTLPTVSTFTWSDMRSHHNGHNTDEEDGTDRFDVDSFPTDNATVSHRSKHDHSQANSVRSGASNSHQDAHRGRASAASHLLSPQSSPPPPGLPSKATFPEELKETGQATPILSFPFPPASPSYDTTLLHWSMSSSHNRPVSSQVGYLPRSANGMVSGKDPEPDSRPGSIQLPSPPDSPPFPAQPEPQPGSLMRSRSTRSHSQTSQQGPPDYRFNPSRLRPTLTNSQSAPSTALPFRPAGSSSALPTSSGHHASSSVSGLASPPLTSAFRSGLTSASRSSSSNAPSSYHGASSPPPISGALSPQSRSRSGSISSVASERPARTHMESRLRPNDMLRRASISTNTVSPVGLQSTTIAEASHSGVADSPSSSRAYLRMSESHHTTPRYEAAPAAQEHSITPSYFDVDPRGRSRAAMASSTSLAVHPSTLQSHTPDYPSFSSTLHPRSASRQSSRDHSSSHVVGAYVRKKDSPALRPLPASPFMHSPPQSPPSRSRSGTVTSGMTTPQVPASRSRAGSIRTLPEPPREEREGSIRERDREWEVQPPRAMERRRSSRATLPPLPSLQPMDFGPYSYGHDRSPDQKKK</sequence>
<feature type="compositionally biased region" description="Basic and acidic residues" evidence="1">
    <location>
        <begin position="691"/>
        <end position="701"/>
    </location>
</feature>
<feature type="region of interest" description="Disordered" evidence="1">
    <location>
        <begin position="95"/>
        <end position="118"/>
    </location>
</feature>
<evidence type="ECO:0000313" key="3">
    <source>
        <dbReference type="EMBL" id="KAH8087869.1"/>
    </source>
</evidence>
<evidence type="ECO:0000256" key="2">
    <source>
        <dbReference type="SAM" id="Phobius"/>
    </source>
</evidence>
<dbReference type="OrthoDB" id="2803045at2759"/>
<feature type="compositionally biased region" description="Pro residues" evidence="1">
    <location>
        <begin position="291"/>
        <end position="306"/>
    </location>
</feature>
<feature type="compositionally biased region" description="Low complexity" evidence="1">
    <location>
        <begin position="420"/>
        <end position="436"/>
    </location>
</feature>